<dbReference type="RefSeq" id="WP_155309005.1">
    <property type="nucleotide sequence ID" value="NZ_AP021879.1"/>
</dbReference>
<protein>
    <submittedName>
        <fullName evidence="1">Uncharacterized protein</fullName>
    </submittedName>
</protein>
<evidence type="ECO:0000313" key="2">
    <source>
        <dbReference type="Proteomes" id="UP000422108"/>
    </source>
</evidence>
<accession>A0A5K8A5N8</accession>
<gene>
    <name evidence="1" type="ORF">DSCOOX_07400</name>
</gene>
<name>A0A5K8A5N8_9BACT</name>
<dbReference type="AlphaFoldDB" id="A0A5K8A5N8"/>
<sequence>MKLTGKMEQWIESRLWHLKIDNGTITIRQIVSELTSLFGISLSPGSQKQLEAEIGKIRSRIYKRHKRWLRHRAQWASTLGVPEKMIQRWFRAGWIDPGNPKTIHRLAGIIFERDYYHRFLEPKGADNKIPEDPEISITGM</sequence>
<proteinExistence type="predicted"/>
<reference evidence="1 2" key="1">
    <citation type="submission" date="2019-11" db="EMBL/GenBank/DDBJ databases">
        <title>Comparative genomics of hydrocarbon-degrading Desulfosarcina strains.</title>
        <authorList>
            <person name="Watanabe M."/>
            <person name="Kojima H."/>
            <person name="Fukui M."/>
        </authorList>
    </citation>
    <scope>NUCLEOTIDE SEQUENCE [LARGE SCALE GENOMIC DNA]</scope>
    <source>
        <strain evidence="2">oXyS1</strain>
    </source>
</reference>
<organism evidence="1 2">
    <name type="scientific">Desulfosarcina ovata subsp. ovata</name>
    <dbReference type="NCBI Taxonomy" id="2752305"/>
    <lineage>
        <taxon>Bacteria</taxon>
        <taxon>Pseudomonadati</taxon>
        <taxon>Thermodesulfobacteriota</taxon>
        <taxon>Desulfobacteria</taxon>
        <taxon>Desulfobacterales</taxon>
        <taxon>Desulfosarcinaceae</taxon>
        <taxon>Desulfosarcina</taxon>
    </lineage>
</organism>
<evidence type="ECO:0000313" key="1">
    <source>
        <dbReference type="EMBL" id="BBO87560.1"/>
    </source>
</evidence>
<dbReference type="Proteomes" id="UP000422108">
    <property type="component" value="Chromosome"/>
</dbReference>
<dbReference type="EMBL" id="AP021879">
    <property type="protein sequence ID" value="BBO87560.1"/>
    <property type="molecule type" value="Genomic_DNA"/>
</dbReference>
<keyword evidence="2" id="KW-1185">Reference proteome</keyword>